<reference evidence="3" key="1">
    <citation type="journal article" date="2015" name="Genome Announc.">
        <title>Genome sequence of the AIDS-associated pathogen Penicillium marneffei (ATCC18224) and its near taxonomic relative Talaromyces stipitatus (ATCC10500).</title>
        <authorList>
            <person name="Nierman W.C."/>
            <person name="Fedorova-Abrams N.D."/>
            <person name="Andrianopoulos A."/>
        </authorList>
    </citation>
    <scope>NUCLEOTIDE SEQUENCE [LARGE SCALE GENOMIC DNA]</scope>
    <source>
        <strain evidence="3">ATCC 18224 / CBS 334.59 / QM 7333</strain>
    </source>
</reference>
<dbReference type="Pfam" id="PF06985">
    <property type="entry name" value="HET"/>
    <property type="match status" value="1"/>
</dbReference>
<dbReference type="InterPro" id="IPR010730">
    <property type="entry name" value="HET"/>
</dbReference>
<dbReference type="Proteomes" id="UP000001294">
    <property type="component" value="Unassembled WGS sequence"/>
</dbReference>
<sequence>MDHFPIIHNPIYPPIRVPVLGSRNKRYVYDHKGFYGYPERAGFDLSVLKTREIPEGKYSDDVASFLQAWLFFGLFEELLSSASEFVREVLFEKGQFGKPTPPDVTLSIAILGETLSHARNLAYYIAPGSKQEGIWTPDCNPPWESEQLIQSLKLLDHLGRAFLMPWGSVYSLTQRLEERGFCRSEIKFLGGYTISSAYFASCISRYKKGNHVNCTETKCITYQVTSEYRSMQVNDKDCIDSHCGLEVDTDKLSSLLRKGATPVSVRSIEGDSEKVKIEIKDSALVDQYVAISHVWSDRLGNPEANALYCCQLQRTQEMVDGLGHITESSDPVRFWIDTLCIPVQNEQDRRLAISDMAKYYSEASCVLVLDADLMACSTMVSPNELLLRISLSTWMRRLWTLQEGALTKRLYFQFKDGTASLNDLVKEVNSQQSVANIHAYDPCFIF</sequence>
<proteinExistence type="predicted"/>
<evidence type="ECO:0000313" key="2">
    <source>
        <dbReference type="EMBL" id="EEA19437.1"/>
    </source>
</evidence>
<gene>
    <name evidence="2" type="ORF">PMAA_002300</name>
</gene>
<dbReference type="VEuPathDB" id="FungiDB:PMAA_002300"/>
<feature type="domain" description="Heterokaryon incompatibility" evidence="1">
    <location>
        <begin position="288"/>
        <end position="370"/>
    </location>
</feature>
<dbReference type="EMBL" id="DS995905">
    <property type="protein sequence ID" value="EEA19437.1"/>
    <property type="molecule type" value="Genomic_DNA"/>
</dbReference>
<evidence type="ECO:0000259" key="1">
    <source>
        <dbReference type="Pfam" id="PF06985"/>
    </source>
</evidence>
<keyword evidence="3" id="KW-1185">Reference proteome</keyword>
<dbReference type="PANTHER" id="PTHR39596">
    <property type="match status" value="1"/>
</dbReference>
<dbReference type="AlphaFoldDB" id="B6QSP2"/>
<dbReference type="PANTHER" id="PTHR39596:SF2">
    <property type="entry name" value="HET DOMAIN PROTEIN (AFU_ORTHOLOGUE AFUA_1G17550)-RELATED"/>
    <property type="match status" value="1"/>
</dbReference>
<dbReference type="OrthoDB" id="4227581at2759"/>
<dbReference type="HOGENOM" id="CLU_517830_0_0_1"/>
<evidence type="ECO:0000313" key="3">
    <source>
        <dbReference type="Proteomes" id="UP000001294"/>
    </source>
</evidence>
<organism evidence="2 3">
    <name type="scientific">Talaromyces marneffei (strain ATCC 18224 / CBS 334.59 / QM 7333)</name>
    <name type="common">Penicillium marneffei</name>
    <dbReference type="NCBI Taxonomy" id="441960"/>
    <lineage>
        <taxon>Eukaryota</taxon>
        <taxon>Fungi</taxon>
        <taxon>Dikarya</taxon>
        <taxon>Ascomycota</taxon>
        <taxon>Pezizomycotina</taxon>
        <taxon>Eurotiomycetes</taxon>
        <taxon>Eurotiomycetidae</taxon>
        <taxon>Eurotiales</taxon>
        <taxon>Trichocomaceae</taxon>
        <taxon>Talaromyces</taxon>
        <taxon>Talaromyces sect. Talaromyces</taxon>
    </lineage>
</organism>
<name>B6QSP2_TALMQ</name>
<protein>
    <submittedName>
        <fullName evidence="2">HET domain protein</fullName>
    </submittedName>
</protein>
<accession>B6QSP2</accession>
<dbReference type="PhylomeDB" id="B6QSP2"/>